<dbReference type="EMBL" id="PTJA01000006">
    <property type="protein sequence ID" value="PPK80423.1"/>
    <property type="molecule type" value="Genomic_DNA"/>
</dbReference>
<name>A0A2S6HRZ2_9FIRM</name>
<keyword evidence="1" id="KW-0238">DNA-binding</keyword>
<dbReference type="Gene3D" id="1.10.260.40">
    <property type="entry name" value="lambda repressor-like DNA-binding domains"/>
    <property type="match status" value="1"/>
</dbReference>
<evidence type="ECO:0000256" key="2">
    <source>
        <dbReference type="SAM" id="Phobius"/>
    </source>
</evidence>
<dbReference type="SUPFAM" id="SSF47413">
    <property type="entry name" value="lambda repressor-like DNA-binding domains"/>
    <property type="match status" value="1"/>
</dbReference>
<accession>A0A2S6HRZ2</accession>
<gene>
    <name evidence="4" type="ORF">BXY41_10613</name>
</gene>
<dbReference type="AlphaFoldDB" id="A0A2S6HRZ2"/>
<feature type="transmembrane region" description="Helical" evidence="2">
    <location>
        <begin position="243"/>
        <end position="262"/>
    </location>
</feature>
<evidence type="ECO:0000313" key="4">
    <source>
        <dbReference type="EMBL" id="PPK80423.1"/>
    </source>
</evidence>
<evidence type="ECO:0000256" key="1">
    <source>
        <dbReference type="ARBA" id="ARBA00023125"/>
    </source>
</evidence>
<dbReference type="SMART" id="SM00530">
    <property type="entry name" value="HTH_XRE"/>
    <property type="match status" value="1"/>
</dbReference>
<keyword evidence="2" id="KW-1133">Transmembrane helix</keyword>
<dbReference type="CDD" id="cd00093">
    <property type="entry name" value="HTH_XRE"/>
    <property type="match status" value="1"/>
</dbReference>
<keyword evidence="2" id="KW-0812">Transmembrane</keyword>
<comment type="caution">
    <text evidence="4">The sequence shown here is derived from an EMBL/GenBank/DDBJ whole genome shotgun (WGS) entry which is preliminary data.</text>
</comment>
<dbReference type="PANTHER" id="PTHR46558">
    <property type="entry name" value="TRACRIPTIONAL REGULATORY PROTEIN-RELATED-RELATED"/>
    <property type="match status" value="1"/>
</dbReference>
<dbReference type="PANTHER" id="PTHR46558:SF4">
    <property type="entry name" value="DNA-BIDING PHAGE PROTEIN"/>
    <property type="match status" value="1"/>
</dbReference>
<evidence type="ECO:0000313" key="5">
    <source>
        <dbReference type="Proteomes" id="UP000237749"/>
    </source>
</evidence>
<feature type="transmembrane region" description="Helical" evidence="2">
    <location>
        <begin position="155"/>
        <end position="176"/>
    </location>
</feature>
<dbReference type="RefSeq" id="WP_104437127.1">
    <property type="nucleotide sequence ID" value="NZ_PTJA01000006.1"/>
</dbReference>
<dbReference type="Proteomes" id="UP000237749">
    <property type="component" value="Unassembled WGS sequence"/>
</dbReference>
<proteinExistence type="predicted"/>
<feature type="transmembrane region" description="Helical" evidence="2">
    <location>
        <begin position="211"/>
        <end position="231"/>
    </location>
</feature>
<dbReference type="Pfam" id="PF01381">
    <property type="entry name" value="HTH_3"/>
    <property type="match status" value="1"/>
</dbReference>
<dbReference type="InterPro" id="IPR001387">
    <property type="entry name" value="Cro/C1-type_HTH"/>
</dbReference>
<protein>
    <submittedName>
        <fullName evidence="4">Helix-turn-helix protein</fullName>
    </submittedName>
</protein>
<dbReference type="InterPro" id="IPR010982">
    <property type="entry name" value="Lambda_DNA-bd_dom_sf"/>
</dbReference>
<dbReference type="PROSITE" id="PS50943">
    <property type="entry name" value="HTH_CROC1"/>
    <property type="match status" value="1"/>
</dbReference>
<feature type="transmembrane region" description="Helical" evidence="2">
    <location>
        <begin position="182"/>
        <end position="204"/>
    </location>
</feature>
<keyword evidence="2" id="KW-0472">Membrane</keyword>
<organism evidence="4 5">
    <name type="scientific">Lacrimispora xylanisolvens</name>
    <dbReference type="NCBI Taxonomy" id="384636"/>
    <lineage>
        <taxon>Bacteria</taxon>
        <taxon>Bacillati</taxon>
        <taxon>Bacillota</taxon>
        <taxon>Clostridia</taxon>
        <taxon>Lachnospirales</taxon>
        <taxon>Lachnospiraceae</taxon>
        <taxon>Lacrimispora</taxon>
    </lineage>
</organism>
<dbReference type="GO" id="GO:0003677">
    <property type="term" value="F:DNA binding"/>
    <property type="evidence" value="ECO:0007669"/>
    <property type="project" value="UniProtKB-KW"/>
</dbReference>
<sequence length="272" mass="30420">MNQVEIGKFIATCRKEKKLTQAQLAEKFNITDRAVSKWETGKSMPDSSIMLKLCEILGITVNDLLSGEVVVTDNYEKKADENLIALKRKDENNMSINIIISIVFSIALLIGIIVCAICDIAISGELTWSLIPISSIIFTWVVSFPIIISGRKGIYGSLISVSIFIIPYLFILRSLIKVNAIFSVGAIMAIISTAYLWLLFVIFNRLRERKLVAGGITFLLSIPFMLIINIILSRMISEPIIDIWDLLSAFILLIFAFTLFVCDYAKNKGLVK</sequence>
<keyword evidence="5" id="KW-1185">Reference proteome</keyword>
<feature type="transmembrane region" description="Helical" evidence="2">
    <location>
        <begin position="128"/>
        <end position="148"/>
    </location>
</feature>
<reference evidence="4 5" key="1">
    <citation type="submission" date="2018-02" db="EMBL/GenBank/DDBJ databases">
        <title>Genomic Encyclopedia of Archaeal and Bacterial Type Strains, Phase II (KMG-II): from individual species to whole genera.</title>
        <authorList>
            <person name="Goeker M."/>
        </authorList>
    </citation>
    <scope>NUCLEOTIDE SEQUENCE [LARGE SCALE GENOMIC DNA]</scope>
    <source>
        <strain evidence="4 5">DSM 3808</strain>
    </source>
</reference>
<evidence type="ECO:0000259" key="3">
    <source>
        <dbReference type="PROSITE" id="PS50943"/>
    </source>
</evidence>
<dbReference type="OrthoDB" id="7865033at2"/>
<feature type="transmembrane region" description="Helical" evidence="2">
    <location>
        <begin position="96"/>
        <end position="122"/>
    </location>
</feature>
<feature type="domain" description="HTH cro/C1-type" evidence="3">
    <location>
        <begin position="10"/>
        <end position="64"/>
    </location>
</feature>